<dbReference type="InterPro" id="IPR050055">
    <property type="entry name" value="EF-Tu_GTPase"/>
</dbReference>
<accession>A0A3P7T6E1</accession>
<dbReference type="PANTHER" id="PTHR43721:SF9">
    <property type="entry name" value="GTP-BINDING PROTEIN 1"/>
    <property type="match status" value="1"/>
</dbReference>
<dbReference type="Gene3D" id="3.40.50.300">
    <property type="entry name" value="P-loop containing nucleotide triphosphate hydrolases"/>
    <property type="match status" value="1"/>
</dbReference>
<gene>
    <name evidence="2" type="ORF">BTMF_LOCUS4747</name>
</gene>
<evidence type="ECO:0000313" key="2">
    <source>
        <dbReference type="EMBL" id="VDO17240.1"/>
    </source>
</evidence>
<organism evidence="2 3">
    <name type="scientific">Brugia timori</name>
    <dbReference type="NCBI Taxonomy" id="42155"/>
    <lineage>
        <taxon>Eukaryota</taxon>
        <taxon>Metazoa</taxon>
        <taxon>Ecdysozoa</taxon>
        <taxon>Nematoda</taxon>
        <taxon>Chromadorea</taxon>
        <taxon>Rhabditida</taxon>
        <taxon>Spirurina</taxon>
        <taxon>Spiruromorpha</taxon>
        <taxon>Filarioidea</taxon>
        <taxon>Onchocercidae</taxon>
        <taxon>Brugia</taxon>
    </lineage>
</organism>
<protein>
    <recommendedName>
        <fullName evidence="1">Tr-type G domain-containing protein</fullName>
    </recommendedName>
</protein>
<dbReference type="GO" id="GO:0005525">
    <property type="term" value="F:GTP binding"/>
    <property type="evidence" value="ECO:0007669"/>
    <property type="project" value="InterPro"/>
</dbReference>
<dbReference type="GO" id="GO:0003924">
    <property type="term" value="F:GTPase activity"/>
    <property type="evidence" value="ECO:0007669"/>
    <property type="project" value="InterPro"/>
</dbReference>
<keyword evidence="3" id="KW-1185">Reference proteome</keyword>
<feature type="domain" description="Tr-type G" evidence="1">
    <location>
        <begin position="2"/>
        <end position="83"/>
    </location>
</feature>
<dbReference type="EMBL" id="UZAG01004824">
    <property type="protein sequence ID" value="VDO17240.1"/>
    <property type="molecule type" value="Genomic_DNA"/>
</dbReference>
<dbReference type="InterPro" id="IPR000795">
    <property type="entry name" value="T_Tr_GTP-bd_dom"/>
</dbReference>
<sequence length="106" mass="11632">MAGHEKYLKTTIFGMTGHVPDYTMLMIGANAGIVGMTKEHLSLALCLNIPVFMVVTKIDMCPERVLSETMKNLDKLMKSPGVRKLTVVIKNLEDVVHAASHFSSGK</sequence>
<evidence type="ECO:0000313" key="3">
    <source>
        <dbReference type="Proteomes" id="UP000280834"/>
    </source>
</evidence>
<dbReference type="Proteomes" id="UP000280834">
    <property type="component" value="Unassembled WGS sequence"/>
</dbReference>
<dbReference type="AlphaFoldDB" id="A0A3P7T6E1"/>
<proteinExistence type="predicted"/>
<name>A0A3P7T6E1_9BILA</name>
<reference evidence="2 3" key="1">
    <citation type="submission" date="2018-11" db="EMBL/GenBank/DDBJ databases">
        <authorList>
            <consortium name="Pathogen Informatics"/>
        </authorList>
    </citation>
    <scope>NUCLEOTIDE SEQUENCE [LARGE SCALE GENOMIC DNA]</scope>
</reference>
<dbReference type="GO" id="GO:0003746">
    <property type="term" value="F:translation elongation factor activity"/>
    <property type="evidence" value="ECO:0007669"/>
    <property type="project" value="TreeGrafter"/>
</dbReference>
<dbReference type="SUPFAM" id="SSF52540">
    <property type="entry name" value="P-loop containing nucleoside triphosphate hydrolases"/>
    <property type="match status" value="1"/>
</dbReference>
<dbReference type="Pfam" id="PF00009">
    <property type="entry name" value="GTP_EFTU"/>
    <property type="match status" value="1"/>
</dbReference>
<dbReference type="PANTHER" id="PTHR43721">
    <property type="entry name" value="ELONGATION FACTOR TU-RELATED"/>
    <property type="match status" value="1"/>
</dbReference>
<evidence type="ECO:0000259" key="1">
    <source>
        <dbReference type="Pfam" id="PF00009"/>
    </source>
</evidence>
<dbReference type="InterPro" id="IPR027417">
    <property type="entry name" value="P-loop_NTPase"/>
</dbReference>